<gene>
    <name evidence="8" type="ORF">MEJ65_00620</name>
</gene>
<sequence>MLYNKQIKNNIFIIKNNYLKNLKLRNIYFNNKKNKIFNYKNNYFEFIKKSKFFFIKKKFILLQTPEVEDFIFNYKLLNIYKKDINDSFYLKNKILRTHTSCLQNRFLKNYLLNKKVFNIGKVYRNDIDIIHLPIFFQIDFFINNYKIKKILLFLLNFLSFIFKRKFYFRIRKTKFPFTINSFELDILKNFNWLEVAGFGETNKNIILNNFLNKKFIAGGLGLDRIYYFYKKINNIKNIYD</sequence>
<dbReference type="Proteomes" id="UP001237869">
    <property type="component" value="Chromosome"/>
</dbReference>
<dbReference type="AlphaFoldDB" id="A0AAJ6JXL8"/>
<dbReference type="GO" id="GO:0005524">
    <property type="term" value="F:ATP binding"/>
    <property type="evidence" value="ECO:0007669"/>
    <property type="project" value="UniProtKB-KW"/>
</dbReference>
<dbReference type="RefSeq" id="WP_280955965.1">
    <property type="nucleotide sequence ID" value="NZ_CP092145.1"/>
</dbReference>
<reference evidence="8" key="1">
    <citation type="submission" date="2022-02" db="EMBL/GenBank/DDBJ databases">
        <title>Long-read sequencing of the primary endosymbionts of Cacopsylla melanoneura.</title>
        <authorList>
            <person name="Dittmer J."/>
            <person name="Corretto E."/>
            <person name="Stauffer C."/>
            <person name="Schuler H."/>
        </authorList>
    </citation>
    <scope>NUCLEOTIDE SEQUENCE</scope>
    <source>
        <strain evidence="8">Cmel4</strain>
    </source>
</reference>
<name>A0AAJ6JXL8_CARRU</name>
<dbReference type="PROSITE" id="PS50862">
    <property type="entry name" value="AA_TRNA_LIGASE_II"/>
    <property type="match status" value="1"/>
</dbReference>
<keyword evidence="3" id="KW-0067">ATP-binding</keyword>
<dbReference type="EMBL" id="CP092148">
    <property type="protein sequence ID" value="WGS67162.1"/>
    <property type="molecule type" value="Genomic_DNA"/>
</dbReference>
<keyword evidence="2" id="KW-0547">Nucleotide-binding</keyword>
<evidence type="ECO:0000256" key="5">
    <source>
        <dbReference type="ARBA" id="ARBA00023146"/>
    </source>
</evidence>
<dbReference type="GO" id="GO:0000049">
    <property type="term" value="F:tRNA binding"/>
    <property type="evidence" value="ECO:0007669"/>
    <property type="project" value="InterPro"/>
</dbReference>
<evidence type="ECO:0000256" key="3">
    <source>
        <dbReference type="ARBA" id="ARBA00022840"/>
    </source>
</evidence>
<keyword evidence="5" id="KW-0030">Aminoacyl-tRNA synthetase</keyword>
<evidence type="ECO:0000256" key="2">
    <source>
        <dbReference type="ARBA" id="ARBA00022741"/>
    </source>
</evidence>
<dbReference type="InterPro" id="IPR002319">
    <property type="entry name" value="Phenylalanyl-tRNA_Synthase"/>
</dbReference>
<dbReference type="InterPro" id="IPR006195">
    <property type="entry name" value="aa-tRNA-synth_II"/>
</dbReference>
<organism evidence="8 9">
    <name type="scientific">Carsonella ruddii</name>
    <dbReference type="NCBI Taxonomy" id="114186"/>
    <lineage>
        <taxon>Bacteria</taxon>
        <taxon>Pseudomonadati</taxon>
        <taxon>Pseudomonadota</taxon>
        <taxon>Gammaproteobacteria</taxon>
        <taxon>Oceanospirillales</taxon>
        <taxon>Halomonadaceae</taxon>
        <taxon>Zymobacter group</taxon>
        <taxon>Candidatus Carsonella</taxon>
    </lineage>
</organism>
<evidence type="ECO:0000259" key="7">
    <source>
        <dbReference type="PROSITE" id="PS50862"/>
    </source>
</evidence>
<proteinExistence type="predicted"/>
<dbReference type="GO" id="GO:0006412">
    <property type="term" value="P:translation"/>
    <property type="evidence" value="ECO:0007669"/>
    <property type="project" value="UniProtKB-KW"/>
</dbReference>
<evidence type="ECO:0000256" key="4">
    <source>
        <dbReference type="ARBA" id="ARBA00022917"/>
    </source>
</evidence>
<dbReference type="SUPFAM" id="SSF55681">
    <property type="entry name" value="Class II aaRS and biotin synthetases"/>
    <property type="match status" value="1"/>
</dbReference>
<dbReference type="GO" id="GO:0043039">
    <property type="term" value="P:tRNA aminoacylation"/>
    <property type="evidence" value="ECO:0007669"/>
    <property type="project" value="InterPro"/>
</dbReference>
<keyword evidence="6" id="KW-1133">Transmembrane helix</keyword>
<evidence type="ECO:0000313" key="9">
    <source>
        <dbReference type="Proteomes" id="UP001237869"/>
    </source>
</evidence>
<dbReference type="InterPro" id="IPR045864">
    <property type="entry name" value="aa-tRNA-synth_II/BPL/LPL"/>
</dbReference>
<keyword evidence="1" id="KW-0436">Ligase</keyword>
<dbReference type="GO" id="GO:0004812">
    <property type="term" value="F:aminoacyl-tRNA ligase activity"/>
    <property type="evidence" value="ECO:0007669"/>
    <property type="project" value="UniProtKB-KW"/>
</dbReference>
<dbReference type="Pfam" id="PF01409">
    <property type="entry name" value="tRNA-synt_2d"/>
    <property type="match status" value="1"/>
</dbReference>
<keyword evidence="6" id="KW-0812">Transmembrane</keyword>
<dbReference type="Gene3D" id="3.30.930.10">
    <property type="entry name" value="Bira Bifunctional Protein, Domain 2"/>
    <property type="match status" value="1"/>
</dbReference>
<keyword evidence="4" id="KW-0648">Protein biosynthesis</keyword>
<evidence type="ECO:0000313" key="8">
    <source>
        <dbReference type="EMBL" id="WGS67162.1"/>
    </source>
</evidence>
<accession>A0AAJ6JXL8</accession>
<feature type="domain" description="Aminoacyl-transfer RNA synthetases class-II family profile" evidence="7">
    <location>
        <begin position="53"/>
        <end position="240"/>
    </location>
</feature>
<protein>
    <recommendedName>
        <fullName evidence="7">Aminoacyl-transfer RNA synthetases class-II family profile domain-containing protein</fullName>
    </recommendedName>
</protein>
<evidence type="ECO:0000256" key="1">
    <source>
        <dbReference type="ARBA" id="ARBA00022598"/>
    </source>
</evidence>
<feature type="transmembrane region" description="Helical" evidence="6">
    <location>
        <begin position="145"/>
        <end position="162"/>
    </location>
</feature>
<evidence type="ECO:0000256" key="6">
    <source>
        <dbReference type="SAM" id="Phobius"/>
    </source>
</evidence>
<keyword evidence="6" id="KW-0472">Membrane</keyword>